<evidence type="ECO:0000313" key="5">
    <source>
        <dbReference type="Proteomes" id="UP000536604"/>
    </source>
</evidence>
<keyword evidence="2" id="KW-0472">Membrane</keyword>
<dbReference type="RefSeq" id="WP_184291041.1">
    <property type="nucleotide sequence ID" value="NZ_JACHJO010000006.1"/>
</dbReference>
<keyword evidence="5" id="KW-1185">Reference proteome</keyword>
<reference evidence="4 5" key="1">
    <citation type="submission" date="2020-08" db="EMBL/GenBank/DDBJ databases">
        <title>Genomic Encyclopedia of Type Strains, Phase III (KMG-III): the genomes of soil and plant-associated and newly described type strains.</title>
        <authorList>
            <person name="Whitman W."/>
        </authorList>
    </citation>
    <scope>NUCLEOTIDE SEQUENCE [LARGE SCALE GENOMIC DNA]</scope>
    <source>
        <strain evidence="4 5">CECT 8712</strain>
    </source>
</reference>
<feature type="transmembrane region" description="Helical" evidence="2">
    <location>
        <begin position="123"/>
        <end position="144"/>
    </location>
</feature>
<feature type="transmembrane region" description="Helical" evidence="2">
    <location>
        <begin position="98"/>
        <end position="117"/>
    </location>
</feature>
<dbReference type="Pfam" id="PF08044">
    <property type="entry name" value="DUF1707"/>
    <property type="match status" value="1"/>
</dbReference>
<dbReference type="EMBL" id="JACHJO010000006">
    <property type="protein sequence ID" value="MBB6120187.1"/>
    <property type="molecule type" value="Genomic_DNA"/>
</dbReference>
<dbReference type="Proteomes" id="UP000536604">
    <property type="component" value="Unassembled WGS sequence"/>
</dbReference>
<protein>
    <recommendedName>
        <fullName evidence="3">DUF1707 domain-containing protein</fullName>
    </recommendedName>
</protein>
<dbReference type="AlphaFoldDB" id="A0A841IN68"/>
<evidence type="ECO:0000259" key="3">
    <source>
        <dbReference type="Pfam" id="PF08044"/>
    </source>
</evidence>
<feature type="domain" description="DUF1707" evidence="3">
    <location>
        <begin position="10"/>
        <end position="61"/>
    </location>
</feature>
<name>A0A841IN68_9ACTN</name>
<dbReference type="InterPro" id="IPR012551">
    <property type="entry name" value="DUF1707_SHOCT-like"/>
</dbReference>
<evidence type="ECO:0000313" key="4">
    <source>
        <dbReference type="EMBL" id="MBB6120187.1"/>
    </source>
</evidence>
<feature type="region of interest" description="Disordered" evidence="1">
    <location>
        <begin position="71"/>
        <end position="98"/>
    </location>
</feature>
<proteinExistence type="predicted"/>
<keyword evidence="2" id="KW-0812">Transmembrane</keyword>
<evidence type="ECO:0000256" key="1">
    <source>
        <dbReference type="SAM" id="MobiDB-lite"/>
    </source>
</evidence>
<comment type="caution">
    <text evidence="4">The sequence shown here is derived from an EMBL/GenBank/DDBJ whole genome shotgun (WGS) entry which is preliminary data.</text>
</comment>
<sequence>MADQEPLPYRLSDGERDEALTQLRTAFQEGRLTTDEHEERSSAALRAVTDRDLAPLFTDLPVHLRPAALGRAGSAASPVVRREGKADRRPAEEAEKKGPSLAGLAGFAGFLLFVWGIPTFVSGNVVAISVFLGFFSLMVVPGIVSALRGRRRGGGEITKG</sequence>
<feature type="compositionally biased region" description="Basic and acidic residues" evidence="1">
    <location>
        <begin position="80"/>
        <end position="98"/>
    </location>
</feature>
<accession>A0A841IN68</accession>
<gene>
    <name evidence="4" type="ORF">FHS13_002139</name>
</gene>
<evidence type="ECO:0000256" key="2">
    <source>
        <dbReference type="SAM" id="Phobius"/>
    </source>
</evidence>
<organism evidence="4 5">
    <name type="scientific">Nocardiopsis algeriensis</name>
    <dbReference type="NCBI Taxonomy" id="1478215"/>
    <lineage>
        <taxon>Bacteria</taxon>
        <taxon>Bacillati</taxon>
        <taxon>Actinomycetota</taxon>
        <taxon>Actinomycetes</taxon>
        <taxon>Streptosporangiales</taxon>
        <taxon>Nocardiopsidaceae</taxon>
        <taxon>Nocardiopsis</taxon>
    </lineage>
</organism>
<keyword evidence="2" id="KW-1133">Transmembrane helix</keyword>